<feature type="compositionally biased region" description="Polar residues" evidence="2">
    <location>
        <begin position="15"/>
        <end position="40"/>
    </location>
</feature>
<dbReference type="PANTHER" id="PTHR16165">
    <property type="entry name" value="NXPE FAMILY MEMBER"/>
    <property type="match status" value="1"/>
</dbReference>
<evidence type="ECO:0000259" key="3">
    <source>
        <dbReference type="Pfam" id="PF24536"/>
    </source>
</evidence>
<dbReference type="SUPFAM" id="SSF81296">
    <property type="entry name" value="E set domains"/>
    <property type="match status" value="1"/>
</dbReference>
<dbReference type="InterPro" id="IPR057106">
    <property type="entry name" value="NXPE4_C"/>
</dbReference>
<name>A0AAN9AVA7_9CAEN</name>
<sequence>MEIPAPAQDKGDHPATQNTKTLSGAHSELHSASKNKPSTSALKKNLSTVKNNLSTVKNNLSTVKNSKLQITNSVKTHSTKRNESHSAQNNQKTAGEGNAASLSRWKEFDTRRLNAVPRILDLQRDCQNAALTKDGKPVQFLSYLSTSEDFLFPYLGENGLHVQRGFGVRREIVDPVHETKLLCSPPLTDLMLLPNETTSRVSILGQQLQYNVGDTIQFRVDLFDSRGWIRPAGGDEIRMWLKSDRGDNSVPVQVLDLGNGSYYGVTELKWPGVTLVHVALTYPREFLRVLVELRHALHSLHWVTGIFQNKDISEDTICLPTPPIPGYATACNLTDGNGGSPWYCGHPTHPALGCGHWRLTGNLDFCPLPLEGSHRQMLSRIDRAPYKKLIPNDIVIITQTATKPLPPPLPPCWSRPRLESWSSPSPRGWVQGGAWRPTTCSLPDLTADHVRRCLADTGLLLVGDSNQGLFANELKLLVQRVQCDKPAQAVIVCPIPEINSTMIYAPHSKPFNVGTHSGKLLHTMSLPQAIQLLHHQNRTNNVVVVHYYVHNSFYSVHTYRLRVQYARKSIEEVLQKHPDVKIIIRGPHVIYQGKQHHAHFGDNFGPAYTAIWREEFRGLYDRVWFLDLWDLSIAMENMTSHPPHPIVLQMIKAMLGYFCEL</sequence>
<dbReference type="InterPro" id="IPR013783">
    <property type="entry name" value="Ig-like_fold"/>
</dbReference>
<dbReference type="Proteomes" id="UP001374579">
    <property type="component" value="Unassembled WGS sequence"/>
</dbReference>
<dbReference type="InterPro" id="IPR014756">
    <property type="entry name" value="Ig_E-set"/>
</dbReference>
<dbReference type="AlphaFoldDB" id="A0AAN9AVA7"/>
<dbReference type="PANTHER" id="PTHR16165:SF5">
    <property type="entry name" value="NXPE FAMILY MEMBER 3"/>
    <property type="match status" value="1"/>
</dbReference>
<dbReference type="EMBL" id="JBAMIC010000019">
    <property type="protein sequence ID" value="KAK7093220.1"/>
    <property type="molecule type" value="Genomic_DNA"/>
</dbReference>
<feature type="region of interest" description="Disordered" evidence="2">
    <location>
        <begin position="1"/>
        <end position="40"/>
    </location>
</feature>
<evidence type="ECO:0000256" key="1">
    <source>
        <dbReference type="PROSITE-ProRule" id="PRU00087"/>
    </source>
</evidence>
<accession>A0AAN9AVA7</accession>
<protein>
    <recommendedName>
        <fullName evidence="3">NXPE C-terminal domain-containing protein</fullName>
    </recommendedName>
</protein>
<dbReference type="InterPro" id="IPR017868">
    <property type="entry name" value="Filamin/ABP280_repeat-like"/>
</dbReference>
<gene>
    <name evidence="4" type="ORF">V1264_007012</name>
</gene>
<evidence type="ECO:0000256" key="2">
    <source>
        <dbReference type="SAM" id="MobiDB-lite"/>
    </source>
</evidence>
<feature type="compositionally biased region" description="Polar residues" evidence="2">
    <location>
        <begin position="64"/>
        <end position="76"/>
    </location>
</feature>
<evidence type="ECO:0000313" key="5">
    <source>
        <dbReference type="Proteomes" id="UP001374579"/>
    </source>
</evidence>
<dbReference type="PROSITE" id="PS50194">
    <property type="entry name" value="FILAMIN_REPEAT"/>
    <property type="match status" value="1"/>
</dbReference>
<keyword evidence="5" id="KW-1185">Reference proteome</keyword>
<reference evidence="4 5" key="1">
    <citation type="submission" date="2024-02" db="EMBL/GenBank/DDBJ databases">
        <title>Chromosome-scale genome assembly of the rough periwinkle Littorina saxatilis.</title>
        <authorList>
            <person name="De Jode A."/>
            <person name="Faria R."/>
            <person name="Formenti G."/>
            <person name="Sims Y."/>
            <person name="Smith T.P."/>
            <person name="Tracey A."/>
            <person name="Wood J.M.D."/>
            <person name="Zagrodzka Z.B."/>
            <person name="Johannesson K."/>
            <person name="Butlin R.K."/>
            <person name="Leder E.H."/>
        </authorList>
    </citation>
    <scope>NUCLEOTIDE SEQUENCE [LARGE SCALE GENOMIC DNA]</scope>
    <source>
        <strain evidence="4">Snail1</strain>
        <tissue evidence="4">Muscle</tissue>
    </source>
</reference>
<organism evidence="4 5">
    <name type="scientific">Littorina saxatilis</name>
    <dbReference type="NCBI Taxonomy" id="31220"/>
    <lineage>
        <taxon>Eukaryota</taxon>
        <taxon>Metazoa</taxon>
        <taxon>Spiralia</taxon>
        <taxon>Lophotrochozoa</taxon>
        <taxon>Mollusca</taxon>
        <taxon>Gastropoda</taxon>
        <taxon>Caenogastropoda</taxon>
        <taxon>Littorinimorpha</taxon>
        <taxon>Littorinoidea</taxon>
        <taxon>Littorinidae</taxon>
        <taxon>Littorina</taxon>
    </lineage>
</organism>
<feature type="repeat" description="Filamin" evidence="1">
    <location>
        <begin position="193"/>
        <end position="278"/>
    </location>
</feature>
<feature type="region of interest" description="Disordered" evidence="2">
    <location>
        <begin position="64"/>
        <end position="103"/>
    </location>
</feature>
<proteinExistence type="predicted"/>
<comment type="caution">
    <text evidence="4">The sequence shown here is derived from an EMBL/GenBank/DDBJ whole genome shotgun (WGS) entry which is preliminary data.</text>
</comment>
<dbReference type="Gene3D" id="2.60.40.10">
    <property type="entry name" value="Immunoglobulins"/>
    <property type="match status" value="1"/>
</dbReference>
<evidence type="ECO:0000313" key="4">
    <source>
        <dbReference type="EMBL" id="KAK7093220.1"/>
    </source>
</evidence>
<dbReference type="Pfam" id="PF24536">
    <property type="entry name" value="NXPE4_C"/>
    <property type="match status" value="1"/>
</dbReference>
<feature type="domain" description="NXPE C-terminal" evidence="3">
    <location>
        <begin position="435"/>
        <end position="659"/>
    </location>
</feature>